<organism evidence="2 3">
    <name type="scientific">Acrobeloides nanus</name>
    <dbReference type="NCBI Taxonomy" id="290746"/>
    <lineage>
        <taxon>Eukaryota</taxon>
        <taxon>Metazoa</taxon>
        <taxon>Ecdysozoa</taxon>
        <taxon>Nematoda</taxon>
        <taxon>Chromadorea</taxon>
        <taxon>Rhabditida</taxon>
        <taxon>Tylenchina</taxon>
        <taxon>Cephalobomorpha</taxon>
        <taxon>Cephaloboidea</taxon>
        <taxon>Cephalobidae</taxon>
        <taxon>Acrobeloides</taxon>
    </lineage>
</organism>
<dbReference type="WBParaSite" id="ACRNAN_Path_1152.g4448.t1">
    <property type="protein sequence ID" value="ACRNAN_Path_1152.g4448.t1"/>
    <property type="gene ID" value="ACRNAN_Path_1152.g4448"/>
</dbReference>
<proteinExistence type="predicted"/>
<reference evidence="3" key="1">
    <citation type="submission" date="2022-11" db="UniProtKB">
        <authorList>
            <consortium name="WormBaseParasite"/>
        </authorList>
    </citation>
    <scope>IDENTIFICATION</scope>
</reference>
<dbReference type="Proteomes" id="UP000887540">
    <property type="component" value="Unplaced"/>
</dbReference>
<sequence length="125" mass="14356">MGKREIHTLFNAKQDLFDYDIEKYCKLNHLKKEEEHLFIVRPKQDCKIIAREAKLKKNTNGDVTVTLITSEENKNDDGRRSFDAILIKVQKHKAVHFKRGIGEDSRKSTKLDKDSKAGTSKVDGA</sequence>
<evidence type="ECO:0000313" key="2">
    <source>
        <dbReference type="Proteomes" id="UP000887540"/>
    </source>
</evidence>
<evidence type="ECO:0000313" key="3">
    <source>
        <dbReference type="WBParaSite" id="ACRNAN_Path_1152.g4448.t1"/>
    </source>
</evidence>
<dbReference type="AlphaFoldDB" id="A0A914BWD6"/>
<evidence type="ECO:0000256" key="1">
    <source>
        <dbReference type="SAM" id="MobiDB-lite"/>
    </source>
</evidence>
<feature type="compositionally biased region" description="Basic and acidic residues" evidence="1">
    <location>
        <begin position="100"/>
        <end position="116"/>
    </location>
</feature>
<keyword evidence="2" id="KW-1185">Reference proteome</keyword>
<feature type="region of interest" description="Disordered" evidence="1">
    <location>
        <begin position="98"/>
        <end position="125"/>
    </location>
</feature>
<accession>A0A914BWD6</accession>
<protein>
    <submittedName>
        <fullName evidence="3">Uncharacterized protein</fullName>
    </submittedName>
</protein>
<name>A0A914BWD6_9BILA</name>